<dbReference type="EMBL" id="VNHO01000002">
    <property type="protein sequence ID" value="TYP58836.1"/>
    <property type="molecule type" value="Genomic_DNA"/>
</dbReference>
<dbReference type="Pfam" id="PF00543">
    <property type="entry name" value="P-II"/>
    <property type="match status" value="1"/>
</dbReference>
<dbReference type="AlphaFoldDB" id="A0A5S5B0T2"/>
<dbReference type="Gene3D" id="3.30.70.120">
    <property type="match status" value="1"/>
</dbReference>
<dbReference type="InterPro" id="IPR015867">
    <property type="entry name" value="N-reg_PII/ATP_PRibTrfase_C"/>
</dbReference>
<reference evidence="1 2" key="1">
    <citation type="submission" date="2019-07" db="EMBL/GenBank/DDBJ databases">
        <title>Genomic Encyclopedia of Type Strains, Phase I: the one thousand microbial genomes (KMG-I) project.</title>
        <authorList>
            <person name="Kyrpides N."/>
        </authorList>
    </citation>
    <scope>NUCLEOTIDE SEQUENCE [LARGE SCALE GENOMIC DNA]</scope>
    <source>
        <strain evidence="1 2">DSM 16647</strain>
    </source>
</reference>
<proteinExistence type="predicted"/>
<dbReference type="Proteomes" id="UP000322294">
    <property type="component" value="Unassembled WGS sequence"/>
</dbReference>
<dbReference type="SUPFAM" id="SSF54913">
    <property type="entry name" value="GlnB-like"/>
    <property type="match status" value="1"/>
</dbReference>
<accession>A0A5S5B0T2</accession>
<organism evidence="1 2">
    <name type="scientific">Thermosediminibacter litoriperuensis</name>
    <dbReference type="NCBI Taxonomy" id="291989"/>
    <lineage>
        <taxon>Bacteria</taxon>
        <taxon>Bacillati</taxon>
        <taxon>Bacillota</taxon>
        <taxon>Clostridia</taxon>
        <taxon>Thermosediminibacterales</taxon>
        <taxon>Thermosediminibacteraceae</taxon>
        <taxon>Thermosediminibacter</taxon>
    </lineage>
</organism>
<protein>
    <recommendedName>
        <fullName evidence="3">Nitrogen regulatory protein P-II family</fullName>
    </recommendedName>
</protein>
<dbReference type="OrthoDB" id="9810781at2"/>
<gene>
    <name evidence="1" type="ORF">LZ11_00292</name>
</gene>
<dbReference type="InterPro" id="IPR011322">
    <property type="entry name" value="N-reg_PII-like_a/b"/>
</dbReference>
<sequence length="122" mass="13539">MYLMVIILNRPELLKKLLTVMKKNGAKGATVLDSMGQGAIMKSFEEDRPMIASIKKLKEDGLFVNKTILSVIEDKKKLQDIADAVEREIGSFAEDSSMGIMFSVPLNMVRGGKLGRYDGELE</sequence>
<evidence type="ECO:0008006" key="3">
    <source>
        <dbReference type="Google" id="ProtNLM"/>
    </source>
</evidence>
<keyword evidence="2" id="KW-1185">Reference proteome</keyword>
<comment type="caution">
    <text evidence="1">The sequence shown here is derived from an EMBL/GenBank/DDBJ whole genome shotgun (WGS) entry which is preliminary data.</text>
</comment>
<dbReference type="GO" id="GO:0006808">
    <property type="term" value="P:regulation of nitrogen utilization"/>
    <property type="evidence" value="ECO:0007669"/>
    <property type="project" value="InterPro"/>
</dbReference>
<dbReference type="RefSeq" id="WP_148865944.1">
    <property type="nucleotide sequence ID" value="NZ_VNHO01000002.1"/>
</dbReference>
<dbReference type="GO" id="GO:0030234">
    <property type="term" value="F:enzyme regulator activity"/>
    <property type="evidence" value="ECO:0007669"/>
    <property type="project" value="InterPro"/>
</dbReference>
<evidence type="ECO:0000313" key="2">
    <source>
        <dbReference type="Proteomes" id="UP000322294"/>
    </source>
</evidence>
<dbReference type="InterPro" id="IPR002187">
    <property type="entry name" value="N-reg_PII"/>
</dbReference>
<name>A0A5S5B0T2_9FIRM</name>
<evidence type="ECO:0000313" key="1">
    <source>
        <dbReference type="EMBL" id="TYP58836.1"/>
    </source>
</evidence>